<keyword evidence="2" id="KW-1185">Reference proteome</keyword>
<evidence type="ECO:0000313" key="2">
    <source>
        <dbReference type="Proteomes" id="UP000017836"/>
    </source>
</evidence>
<name>W1NSM7_AMBTC</name>
<dbReference type="EMBL" id="KI395748">
    <property type="protein sequence ID" value="ERM97879.1"/>
    <property type="molecule type" value="Genomic_DNA"/>
</dbReference>
<dbReference type="HOGENOM" id="CLU_2888771_0_0_1"/>
<organism evidence="1 2">
    <name type="scientific">Amborella trichopoda</name>
    <dbReference type="NCBI Taxonomy" id="13333"/>
    <lineage>
        <taxon>Eukaryota</taxon>
        <taxon>Viridiplantae</taxon>
        <taxon>Streptophyta</taxon>
        <taxon>Embryophyta</taxon>
        <taxon>Tracheophyta</taxon>
        <taxon>Spermatophyta</taxon>
        <taxon>Magnoliopsida</taxon>
        <taxon>Amborellales</taxon>
        <taxon>Amborellaceae</taxon>
        <taxon>Amborella</taxon>
    </lineage>
</organism>
<dbReference type="Gramene" id="ERM97879">
    <property type="protein sequence ID" value="ERM97879"/>
    <property type="gene ID" value="AMTR_s00115p00112570"/>
</dbReference>
<gene>
    <name evidence="1" type="ORF">AMTR_s00115p00112570</name>
</gene>
<accession>W1NSM7</accession>
<reference evidence="2" key="1">
    <citation type="journal article" date="2013" name="Science">
        <title>The Amborella genome and the evolution of flowering plants.</title>
        <authorList>
            <consortium name="Amborella Genome Project"/>
        </authorList>
    </citation>
    <scope>NUCLEOTIDE SEQUENCE [LARGE SCALE GENOMIC DNA]</scope>
</reference>
<sequence length="63" mass="7168">MARLFAVAKQKLERQAKSCQSQQTTAQKQEVRGHVSTTIFLRVCASVQQTTARKQEARALKRH</sequence>
<dbReference type="Proteomes" id="UP000017836">
    <property type="component" value="Unassembled WGS sequence"/>
</dbReference>
<evidence type="ECO:0000313" key="1">
    <source>
        <dbReference type="EMBL" id="ERM97879.1"/>
    </source>
</evidence>
<protein>
    <submittedName>
        <fullName evidence="1">Uncharacterized protein</fullName>
    </submittedName>
</protein>
<dbReference type="AlphaFoldDB" id="W1NSM7"/>
<proteinExistence type="predicted"/>